<dbReference type="AlphaFoldDB" id="A0A0W8CW51"/>
<accession>A0A0W8CW51</accession>
<keyword evidence="1" id="KW-0812">Transmembrane</keyword>
<comment type="caution">
    <text evidence="2">The sequence shown here is derived from an EMBL/GenBank/DDBJ whole genome shotgun (WGS) entry which is preliminary data.</text>
</comment>
<sequence length="271" mass="30268">MQTQSGSVDHKQFERGYTAACAQLPSTDVPTFAELYAIDLLGMMISTCTVQFFWSYVTSLTVKHRNLAPRLLGAALKYNPEKEWLRNVFLRESGSDQELSTAWLLGTLDVAALNSTPIVFKLEDVPFGVITQERTSHQSRVRDSDYWVMLTDGIIYHLLRNDSVGFGAMDPLVLQLLREVASTCKFHSSVRANEAAFHDADTLYDLHLDVSSRFVKVLAILGICTVIPNRAIARDEPVSFKDGEVAVCNLRLISRVRAAVEVNSKVVSFSY</sequence>
<keyword evidence="1" id="KW-0472">Membrane</keyword>
<reference evidence="2 3" key="1">
    <citation type="submission" date="2015-11" db="EMBL/GenBank/DDBJ databases">
        <title>Genomes and virulence difference between two physiological races of Phytophthora nicotianae.</title>
        <authorList>
            <person name="Liu H."/>
            <person name="Ma X."/>
            <person name="Yu H."/>
            <person name="Fang D."/>
            <person name="Li Y."/>
            <person name="Wang X."/>
            <person name="Wang W."/>
            <person name="Dong Y."/>
            <person name="Xiao B."/>
        </authorList>
    </citation>
    <scope>NUCLEOTIDE SEQUENCE [LARGE SCALE GENOMIC DNA]</scope>
    <source>
        <strain evidence="3">race 1</strain>
    </source>
</reference>
<evidence type="ECO:0000313" key="3">
    <source>
        <dbReference type="Proteomes" id="UP000054636"/>
    </source>
</evidence>
<dbReference type="EMBL" id="LNFP01001008">
    <property type="protein sequence ID" value="KUF88230.1"/>
    <property type="molecule type" value="Genomic_DNA"/>
</dbReference>
<evidence type="ECO:0000256" key="1">
    <source>
        <dbReference type="SAM" id="Phobius"/>
    </source>
</evidence>
<proteinExistence type="predicted"/>
<protein>
    <submittedName>
        <fullName evidence="2">Uncharacterized protein</fullName>
    </submittedName>
</protein>
<keyword evidence="1" id="KW-1133">Transmembrane helix</keyword>
<dbReference type="Proteomes" id="UP000054636">
    <property type="component" value="Unassembled WGS sequence"/>
</dbReference>
<feature type="transmembrane region" description="Helical" evidence="1">
    <location>
        <begin position="35"/>
        <end position="57"/>
    </location>
</feature>
<name>A0A0W8CW51_PHYNI</name>
<evidence type="ECO:0000313" key="2">
    <source>
        <dbReference type="EMBL" id="KUF88230.1"/>
    </source>
</evidence>
<gene>
    <name evidence="2" type="ORF">AM588_10004155</name>
</gene>
<organism evidence="2 3">
    <name type="scientific">Phytophthora nicotianae</name>
    <name type="common">Potato buckeye rot agent</name>
    <name type="synonym">Phytophthora parasitica</name>
    <dbReference type="NCBI Taxonomy" id="4792"/>
    <lineage>
        <taxon>Eukaryota</taxon>
        <taxon>Sar</taxon>
        <taxon>Stramenopiles</taxon>
        <taxon>Oomycota</taxon>
        <taxon>Peronosporomycetes</taxon>
        <taxon>Peronosporales</taxon>
        <taxon>Peronosporaceae</taxon>
        <taxon>Phytophthora</taxon>
    </lineage>
</organism>